<evidence type="ECO:0000313" key="8">
    <source>
        <dbReference type="Proteomes" id="UP000092482"/>
    </source>
</evidence>
<feature type="transmembrane region" description="Helical" evidence="6">
    <location>
        <begin position="186"/>
        <end position="205"/>
    </location>
</feature>
<evidence type="ECO:0000256" key="3">
    <source>
        <dbReference type="ARBA" id="ARBA00022692"/>
    </source>
</evidence>
<feature type="transmembrane region" description="Helical" evidence="6">
    <location>
        <begin position="42"/>
        <end position="66"/>
    </location>
</feature>
<comment type="subcellular location">
    <subcellularLocation>
        <location evidence="1">Cell membrane</location>
        <topology evidence="1">Multi-pass membrane protein</topology>
    </subcellularLocation>
</comment>
<dbReference type="Pfam" id="PF01810">
    <property type="entry name" value="LysE"/>
    <property type="match status" value="1"/>
</dbReference>
<dbReference type="GO" id="GO:0005886">
    <property type="term" value="C:plasma membrane"/>
    <property type="evidence" value="ECO:0007669"/>
    <property type="project" value="UniProtKB-SubCell"/>
</dbReference>
<organism evidence="7 8">
    <name type="scientific">Serinicoccus hydrothermalis</name>
    <dbReference type="NCBI Taxonomy" id="1758689"/>
    <lineage>
        <taxon>Bacteria</taxon>
        <taxon>Bacillati</taxon>
        <taxon>Actinomycetota</taxon>
        <taxon>Actinomycetes</taxon>
        <taxon>Micrococcales</taxon>
        <taxon>Ornithinimicrobiaceae</taxon>
        <taxon>Serinicoccus</taxon>
    </lineage>
</organism>
<accession>A0A1B1N7S5</accession>
<proteinExistence type="predicted"/>
<feature type="transmembrane region" description="Helical" evidence="6">
    <location>
        <begin position="117"/>
        <end position="138"/>
    </location>
</feature>
<keyword evidence="2" id="KW-1003">Cell membrane</keyword>
<dbReference type="PANTHER" id="PTHR30086">
    <property type="entry name" value="ARGININE EXPORTER PROTEIN ARGO"/>
    <property type="match status" value="1"/>
</dbReference>
<dbReference type="PATRIC" id="fig|1758689.4.peg.87"/>
<dbReference type="KEGG" id="serj:SGUI_0086"/>
<sequence>MDGMPLTLVVTGLLTGIGLIAAVGAQNAYLLRQGLRRQHVGALVLLCAASDVVLIGLAVLGVGAAVQEWPAFLDVARWGGGLFVIGYGLHVGWRALRPGEALVAGAGGRQISLRRALTTMAALTWLNPHLYLDIIVLGSIANTHGPEGRWWYYAGLVAASILWFSALGFGSRGLAPLLSRPRSWQVLDGLIAVVMLAIGVGLLLGG</sequence>
<evidence type="ECO:0000256" key="6">
    <source>
        <dbReference type="SAM" id="Phobius"/>
    </source>
</evidence>
<dbReference type="STRING" id="1758689.SGUI_0086"/>
<keyword evidence="3 6" id="KW-0812">Transmembrane</keyword>
<dbReference type="GO" id="GO:0015171">
    <property type="term" value="F:amino acid transmembrane transporter activity"/>
    <property type="evidence" value="ECO:0007669"/>
    <property type="project" value="TreeGrafter"/>
</dbReference>
<dbReference type="PANTHER" id="PTHR30086:SF20">
    <property type="entry name" value="ARGININE EXPORTER PROTEIN ARGO-RELATED"/>
    <property type="match status" value="1"/>
</dbReference>
<evidence type="ECO:0000256" key="5">
    <source>
        <dbReference type="ARBA" id="ARBA00023136"/>
    </source>
</evidence>
<gene>
    <name evidence="7" type="ORF">SGUI_0086</name>
</gene>
<dbReference type="Proteomes" id="UP000092482">
    <property type="component" value="Chromosome"/>
</dbReference>
<evidence type="ECO:0000256" key="1">
    <source>
        <dbReference type="ARBA" id="ARBA00004651"/>
    </source>
</evidence>
<reference evidence="7 8" key="1">
    <citation type="submission" date="2016-03" db="EMBL/GenBank/DDBJ databases">
        <title>Shallow-sea hydrothermal system.</title>
        <authorList>
            <person name="Tang K."/>
        </authorList>
    </citation>
    <scope>NUCLEOTIDE SEQUENCE [LARGE SCALE GENOMIC DNA]</scope>
    <source>
        <strain evidence="7 8">JLT9</strain>
    </source>
</reference>
<dbReference type="AlphaFoldDB" id="A0A1B1N7S5"/>
<evidence type="ECO:0000256" key="4">
    <source>
        <dbReference type="ARBA" id="ARBA00022989"/>
    </source>
</evidence>
<protein>
    <submittedName>
        <fullName evidence="7">Transporter, LysE family</fullName>
    </submittedName>
</protein>
<feature type="transmembrane region" description="Helical" evidence="6">
    <location>
        <begin position="6"/>
        <end position="30"/>
    </location>
</feature>
<feature type="transmembrane region" description="Helical" evidence="6">
    <location>
        <begin position="150"/>
        <end position="174"/>
    </location>
</feature>
<dbReference type="EMBL" id="CP014989">
    <property type="protein sequence ID" value="ANS77482.1"/>
    <property type="molecule type" value="Genomic_DNA"/>
</dbReference>
<keyword evidence="8" id="KW-1185">Reference proteome</keyword>
<name>A0A1B1N7S5_9MICO</name>
<keyword evidence="4 6" id="KW-1133">Transmembrane helix</keyword>
<keyword evidence="5 6" id="KW-0472">Membrane</keyword>
<evidence type="ECO:0000256" key="2">
    <source>
        <dbReference type="ARBA" id="ARBA00022475"/>
    </source>
</evidence>
<dbReference type="InterPro" id="IPR001123">
    <property type="entry name" value="LeuE-type"/>
</dbReference>
<feature type="transmembrane region" description="Helical" evidence="6">
    <location>
        <begin position="78"/>
        <end position="96"/>
    </location>
</feature>
<evidence type="ECO:0000313" key="7">
    <source>
        <dbReference type="EMBL" id="ANS77482.1"/>
    </source>
</evidence>